<dbReference type="InterPro" id="IPR011990">
    <property type="entry name" value="TPR-like_helical_dom_sf"/>
</dbReference>
<accession>A0AAV3Q583</accession>
<evidence type="ECO:0000256" key="3">
    <source>
        <dbReference type="PROSITE-ProRule" id="PRU00708"/>
    </source>
</evidence>
<dbReference type="PANTHER" id="PTHR47447">
    <property type="entry name" value="OS03G0856100 PROTEIN"/>
    <property type="match status" value="1"/>
</dbReference>
<evidence type="ECO:0000313" key="6">
    <source>
        <dbReference type="Proteomes" id="UP001454036"/>
    </source>
</evidence>
<dbReference type="PANTHER" id="PTHR47447:SF22">
    <property type="entry name" value="TETRATRICOPEPTIDE-LIKE HELICAL DOMAIN SUPERFAMILY"/>
    <property type="match status" value="1"/>
</dbReference>
<dbReference type="AlphaFoldDB" id="A0AAV3Q583"/>
<dbReference type="PROSITE" id="PS51375">
    <property type="entry name" value="PPR"/>
    <property type="match status" value="8"/>
</dbReference>
<dbReference type="Pfam" id="PF01535">
    <property type="entry name" value="PPR"/>
    <property type="match status" value="1"/>
</dbReference>
<feature type="compositionally biased region" description="Polar residues" evidence="4">
    <location>
        <begin position="8"/>
        <end position="25"/>
    </location>
</feature>
<dbReference type="Gene3D" id="1.25.40.10">
    <property type="entry name" value="Tetratricopeptide repeat domain"/>
    <property type="match status" value="3"/>
</dbReference>
<feature type="repeat" description="PPR" evidence="3">
    <location>
        <begin position="198"/>
        <end position="233"/>
    </location>
</feature>
<comment type="similarity">
    <text evidence="1">Belongs to the PPR family. P subfamily.</text>
</comment>
<feature type="repeat" description="PPR" evidence="3">
    <location>
        <begin position="269"/>
        <end position="303"/>
    </location>
</feature>
<organism evidence="5 6">
    <name type="scientific">Lithospermum erythrorhizon</name>
    <name type="common">Purple gromwell</name>
    <name type="synonym">Lithospermum officinale var. erythrorhizon</name>
    <dbReference type="NCBI Taxonomy" id="34254"/>
    <lineage>
        <taxon>Eukaryota</taxon>
        <taxon>Viridiplantae</taxon>
        <taxon>Streptophyta</taxon>
        <taxon>Embryophyta</taxon>
        <taxon>Tracheophyta</taxon>
        <taxon>Spermatophyta</taxon>
        <taxon>Magnoliopsida</taxon>
        <taxon>eudicotyledons</taxon>
        <taxon>Gunneridae</taxon>
        <taxon>Pentapetalae</taxon>
        <taxon>asterids</taxon>
        <taxon>lamiids</taxon>
        <taxon>Boraginales</taxon>
        <taxon>Boraginaceae</taxon>
        <taxon>Boraginoideae</taxon>
        <taxon>Lithospermeae</taxon>
        <taxon>Lithospermum</taxon>
    </lineage>
</organism>
<dbReference type="Pfam" id="PF12854">
    <property type="entry name" value="PPR_1"/>
    <property type="match status" value="1"/>
</dbReference>
<feature type="repeat" description="PPR" evidence="3">
    <location>
        <begin position="304"/>
        <end position="338"/>
    </location>
</feature>
<keyword evidence="6" id="KW-1185">Reference proteome</keyword>
<evidence type="ECO:0000256" key="2">
    <source>
        <dbReference type="ARBA" id="ARBA00022737"/>
    </source>
</evidence>
<gene>
    <name evidence="5" type="ORF">LIER_14668</name>
</gene>
<evidence type="ECO:0000256" key="1">
    <source>
        <dbReference type="ARBA" id="ARBA00007626"/>
    </source>
</evidence>
<feature type="repeat" description="PPR" evidence="3">
    <location>
        <begin position="339"/>
        <end position="373"/>
    </location>
</feature>
<reference evidence="5 6" key="1">
    <citation type="submission" date="2024-01" db="EMBL/GenBank/DDBJ databases">
        <title>The complete chloroplast genome sequence of Lithospermum erythrorhizon: insights into the phylogenetic relationship among Boraginaceae species and the maternal lineages of purple gromwells.</title>
        <authorList>
            <person name="Okada T."/>
            <person name="Watanabe K."/>
        </authorList>
    </citation>
    <scope>NUCLEOTIDE SEQUENCE [LARGE SCALE GENOMIC DNA]</scope>
</reference>
<dbReference type="SUPFAM" id="SSF81901">
    <property type="entry name" value="HCP-like"/>
    <property type="match status" value="1"/>
</dbReference>
<evidence type="ECO:0000256" key="4">
    <source>
        <dbReference type="SAM" id="MobiDB-lite"/>
    </source>
</evidence>
<dbReference type="InterPro" id="IPR002885">
    <property type="entry name" value="PPR_rpt"/>
</dbReference>
<dbReference type="EMBL" id="BAABME010003094">
    <property type="protein sequence ID" value="GAA0157392.1"/>
    <property type="molecule type" value="Genomic_DNA"/>
</dbReference>
<proteinExistence type="inferred from homology"/>
<dbReference type="Pfam" id="PF13041">
    <property type="entry name" value="PPR_2"/>
    <property type="match status" value="3"/>
</dbReference>
<feature type="repeat" description="PPR" evidence="3">
    <location>
        <begin position="163"/>
        <end position="197"/>
    </location>
</feature>
<feature type="region of interest" description="Disordered" evidence="4">
    <location>
        <begin position="1"/>
        <end position="50"/>
    </location>
</feature>
<dbReference type="Proteomes" id="UP001454036">
    <property type="component" value="Unassembled WGS sequence"/>
</dbReference>
<feature type="repeat" description="PPR" evidence="3">
    <location>
        <begin position="409"/>
        <end position="443"/>
    </location>
</feature>
<feature type="repeat" description="PPR" evidence="3">
    <location>
        <begin position="234"/>
        <end position="268"/>
    </location>
</feature>
<keyword evidence="2" id="KW-0677">Repeat</keyword>
<feature type="repeat" description="PPR" evidence="3">
    <location>
        <begin position="374"/>
        <end position="408"/>
    </location>
</feature>
<evidence type="ECO:0008006" key="7">
    <source>
        <dbReference type="Google" id="ProtNLM"/>
    </source>
</evidence>
<sequence>MGKIPQAFRTSQLPTSQFLKNKQSPSTPPQKPYFLTPKNPKKTQQKINNRPEKVKSLTPLINFTSPNLSDAKTQFKSLISTQKNTPFDTRFCNSVLQSYSCVSSFQDSILLLNYMVKIHPEFLPDRHTYHVLLLQSCKSTDDDSLSSVHDALNLMANNGFSPNKVTTDIAVRALCSSGREEHAVELVKELSSKDSPPDTYTYNFLIRCLCRNRSVSSMNNFIKDMREGFGIKPDLVTYTIMIDNVCNGKNLREATRLLEVLSEEGIKPDAYVYNTIMKGYCMLNLGSEALGVYNKMQEEGVKPDLVTFNTLVYGLSKSGKVKEAKKFLRIMAETGNFPDAVTYTSLMNGVCRQGDALGALALLEEMEARGCTPNDCTYSTLLHGLCKAKLLDKAIELYEIMKKGDMKLDAGSYGTFLRTLCRNGRVADAYEVFEYAVESKSLSDVSAYTTLEGTLKWLMKAREQGLAV</sequence>
<protein>
    <recommendedName>
        <fullName evidence="7">Pentatricopeptide repeat-containing protein</fullName>
    </recommendedName>
</protein>
<evidence type="ECO:0000313" key="5">
    <source>
        <dbReference type="EMBL" id="GAA0157392.1"/>
    </source>
</evidence>
<comment type="caution">
    <text evidence="5">The sequence shown here is derived from an EMBL/GenBank/DDBJ whole genome shotgun (WGS) entry which is preliminary data.</text>
</comment>
<name>A0AAV3Q583_LITER</name>
<dbReference type="NCBIfam" id="TIGR00756">
    <property type="entry name" value="PPR"/>
    <property type="match status" value="7"/>
</dbReference>